<comment type="caution">
    <text evidence="3">The sequence shown here is derived from an EMBL/GenBank/DDBJ whole genome shotgun (WGS) entry which is preliminary data.</text>
</comment>
<gene>
    <name evidence="3" type="ORF">R3P38DRAFT_3036897</name>
</gene>
<name>A0AAW0AAF1_9AGAR</name>
<feature type="transmembrane region" description="Helical" evidence="2">
    <location>
        <begin position="65"/>
        <end position="83"/>
    </location>
</feature>
<sequence>MRSSSGPLSFRSLVSSRRTSSSSRRTFALIMGITECARMVNIGWLILVQQIVFLPLALVRDLAKLSTTTLIAYGFIVWGRCIYPRPRSRSRLRGYCGCEDV</sequence>
<evidence type="ECO:0000256" key="1">
    <source>
        <dbReference type="SAM" id="MobiDB-lite"/>
    </source>
</evidence>
<feature type="transmembrane region" description="Helical" evidence="2">
    <location>
        <begin position="27"/>
        <end position="53"/>
    </location>
</feature>
<keyword evidence="2" id="KW-0472">Membrane</keyword>
<feature type="region of interest" description="Disordered" evidence="1">
    <location>
        <begin position="1"/>
        <end position="23"/>
    </location>
</feature>
<dbReference type="EMBL" id="JAWWNJ010000076">
    <property type="protein sequence ID" value="KAK7006143.1"/>
    <property type="molecule type" value="Genomic_DNA"/>
</dbReference>
<dbReference type="AlphaFoldDB" id="A0AAW0AAF1"/>
<organism evidence="3 4">
    <name type="scientific">Favolaschia claudopus</name>
    <dbReference type="NCBI Taxonomy" id="2862362"/>
    <lineage>
        <taxon>Eukaryota</taxon>
        <taxon>Fungi</taxon>
        <taxon>Dikarya</taxon>
        <taxon>Basidiomycota</taxon>
        <taxon>Agaricomycotina</taxon>
        <taxon>Agaricomycetes</taxon>
        <taxon>Agaricomycetidae</taxon>
        <taxon>Agaricales</taxon>
        <taxon>Marasmiineae</taxon>
        <taxon>Mycenaceae</taxon>
        <taxon>Favolaschia</taxon>
    </lineage>
</organism>
<protein>
    <submittedName>
        <fullName evidence="3">Uncharacterized protein</fullName>
    </submittedName>
</protein>
<evidence type="ECO:0000313" key="4">
    <source>
        <dbReference type="Proteomes" id="UP001362999"/>
    </source>
</evidence>
<dbReference type="Proteomes" id="UP001362999">
    <property type="component" value="Unassembled WGS sequence"/>
</dbReference>
<evidence type="ECO:0000256" key="2">
    <source>
        <dbReference type="SAM" id="Phobius"/>
    </source>
</evidence>
<feature type="compositionally biased region" description="Low complexity" evidence="1">
    <location>
        <begin position="8"/>
        <end position="23"/>
    </location>
</feature>
<keyword evidence="2" id="KW-0812">Transmembrane</keyword>
<keyword evidence="4" id="KW-1185">Reference proteome</keyword>
<proteinExistence type="predicted"/>
<accession>A0AAW0AAF1</accession>
<evidence type="ECO:0000313" key="3">
    <source>
        <dbReference type="EMBL" id="KAK7006143.1"/>
    </source>
</evidence>
<keyword evidence="2" id="KW-1133">Transmembrane helix</keyword>
<reference evidence="3 4" key="1">
    <citation type="journal article" date="2024" name="J Genomics">
        <title>Draft genome sequencing and assembly of Favolaschia claudopus CIRM-BRFM 2984 isolated from oak limbs.</title>
        <authorList>
            <person name="Navarro D."/>
            <person name="Drula E."/>
            <person name="Chaduli D."/>
            <person name="Cazenave R."/>
            <person name="Ahrendt S."/>
            <person name="Wang J."/>
            <person name="Lipzen A."/>
            <person name="Daum C."/>
            <person name="Barry K."/>
            <person name="Grigoriev I.V."/>
            <person name="Favel A."/>
            <person name="Rosso M.N."/>
            <person name="Martin F."/>
        </authorList>
    </citation>
    <scope>NUCLEOTIDE SEQUENCE [LARGE SCALE GENOMIC DNA]</scope>
    <source>
        <strain evidence="3 4">CIRM-BRFM 2984</strain>
    </source>
</reference>